<protein>
    <recommendedName>
        <fullName evidence="1">NAD-dependent epimerase/dehydratase domain-containing protein</fullName>
    </recommendedName>
</protein>
<dbReference type="SUPFAM" id="SSF51735">
    <property type="entry name" value="NAD(P)-binding Rossmann-fold domains"/>
    <property type="match status" value="1"/>
</dbReference>
<dbReference type="InParanoid" id="D9Q240"/>
<dbReference type="InterPro" id="IPR001509">
    <property type="entry name" value="Epimerase_deHydtase"/>
</dbReference>
<accession>D9Q240</accession>
<organism evidence="2 3">
    <name type="scientific">Acidilobus saccharovorans (strain DSM 16705 / JCM 18335 / VKM B-2471 / 345-15)</name>
    <dbReference type="NCBI Taxonomy" id="666510"/>
    <lineage>
        <taxon>Archaea</taxon>
        <taxon>Thermoproteota</taxon>
        <taxon>Thermoprotei</taxon>
        <taxon>Acidilobales</taxon>
        <taxon>Acidilobaceae</taxon>
        <taxon>Acidilobus</taxon>
    </lineage>
</organism>
<sequence>MCEVAVRHVLVGGVGFVGINLAAELKGSHEVVVVARRSSVKRRPGLSNDLSKMGVDMVVLDSITPEALSKLGGDVYYHIAGKISGSYREFEEAHVGLLRQVVQAASQASARVVYVSSTAVAAELRGVPRGSLVEEEDEHLNPKVFIHRTPYEVTKAEGERLLVSEGTRLGGKWSIVRPSLVFGPWGYEVQWKVTLWAAKRGLTLRFGSRNMVYSGDLARILAMAGSGAFDGKWVYANWPFDVDISDVGQTICRMLRKDCHAVSARWAIRLAAAVPSSPFKMMYRMLSSNYKYSSRYLSDFKFTPLEEAVSKFMEWASGSAHA</sequence>
<dbReference type="InterPro" id="IPR050177">
    <property type="entry name" value="Lipid_A_modif_metabolic_enz"/>
</dbReference>
<dbReference type="Proteomes" id="UP000000346">
    <property type="component" value="Chromosome"/>
</dbReference>
<name>D9Q240_ACIS3</name>
<evidence type="ECO:0000313" key="2">
    <source>
        <dbReference type="EMBL" id="ADL19378.1"/>
    </source>
</evidence>
<dbReference type="STRING" id="666510.ASAC_0973"/>
<dbReference type="OrthoDB" id="379852at2157"/>
<feature type="domain" description="NAD-dependent epimerase/dehydratase" evidence="1">
    <location>
        <begin position="10"/>
        <end position="223"/>
    </location>
</feature>
<proteinExistence type="predicted"/>
<dbReference type="KEGG" id="asc:ASAC_0973"/>
<keyword evidence="3" id="KW-1185">Reference proteome</keyword>
<dbReference type="Gene3D" id="3.40.50.720">
    <property type="entry name" value="NAD(P)-binding Rossmann-like Domain"/>
    <property type="match status" value="1"/>
</dbReference>
<dbReference type="EMBL" id="CP001742">
    <property type="protein sequence ID" value="ADL19378.1"/>
    <property type="molecule type" value="Genomic_DNA"/>
</dbReference>
<evidence type="ECO:0000313" key="3">
    <source>
        <dbReference type="Proteomes" id="UP000000346"/>
    </source>
</evidence>
<reference evidence="2 3" key="1">
    <citation type="journal article" date="2010" name="Appl. Environ. Microbiol.">
        <title>The genome sequence of the crenarchaeon Acidilobus saccharovorans supports a new order, Acidilobales, and suggests an important ecological role in terrestrial acidic hot springs.</title>
        <authorList>
            <person name="Mardanov A.V."/>
            <person name="Svetlitchnyi V.A."/>
            <person name="Beletsky A.V."/>
            <person name="Prokofeva M.I."/>
            <person name="Bonch-Osmolovskaya E.A."/>
            <person name="Ravin N.V."/>
            <person name="Skryabin K.G."/>
        </authorList>
    </citation>
    <scope>NUCLEOTIDE SEQUENCE [LARGE SCALE GENOMIC DNA]</scope>
    <source>
        <strain evidence="3">DSM 16705 / JCM 18335 / VKM B-2471 / 345-15</strain>
    </source>
</reference>
<dbReference type="PANTHER" id="PTHR43245:SF13">
    <property type="entry name" value="UDP-D-APIOSE_UDP-D-XYLOSE SYNTHASE 2"/>
    <property type="match status" value="1"/>
</dbReference>
<dbReference type="HOGENOM" id="CLU_862215_0_0_2"/>
<dbReference type="PANTHER" id="PTHR43245">
    <property type="entry name" value="BIFUNCTIONAL POLYMYXIN RESISTANCE PROTEIN ARNA"/>
    <property type="match status" value="1"/>
</dbReference>
<evidence type="ECO:0000259" key="1">
    <source>
        <dbReference type="Pfam" id="PF01370"/>
    </source>
</evidence>
<dbReference type="AlphaFoldDB" id="D9Q240"/>
<dbReference type="eggNOG" id="arCOG03016">
    <property type="taxonomic scope" value="Archaea"/>
</dbReference>
<dbReference type="GeneID" id="9499215"/>
<dbReference type="Pfam" id="PF01370">
    <property type="entry name" value="Epimerase"/>
    <property type="match status" value="1"/>
</dbReference>
<dbReference type="InterPro" id="IPR036291">
    <property type="entry name" value="NAD(P)-bd_dom_sf"/>
</dbReference>
<dbReference type="RefSeq" id="WP_013266890.1">
    <property type="nucleotide sequence ID" value="NC_014374.1"/>
</dbReference>
<gene>
    <name evidence="2" type="ordered locus">ASAC_0973</name>
</gene>